<dbReference type="PROSITE" id="PS51705">
    <property type="entry name" value="G_HFLX"/>
    <property type="match status" value="1"/>
</dbReference>
<dbReference type="InterPro" id="IPR030394">
    <property type="entry name" value="G_HFLX_dom"/>
</dbReference>
<dbReference type="Gene3D" id="6.10.250.2860">
    <property type="match status" value="1"/>
</dbReference>
<comment type="cofactor">
    <cofactor evidence="8">
        <name>Mg(2+)</name>
        <dbReference type="ChEBI" id="CHEBI:18420"/>
    </cofactor>
</comment>
<gene>
    <name evidence="6 11" type="primary">hflX</name>
    <name evidence="11" type="ORF">LJ207_06655</name>
</gene>
<dbReference type="GO" id="GO:0005737">
    <property type="term" value="C:cytoplasm"/>
    <property type="evidence" value="ECO:0007669"/>
    <property type="project" value="UniProtKB-SubCell"/>
</dbReference>
<dbReference type="PANTHER" id="PTHR10229:SF0">
    <property type="entry name" value="GTP-BINDING PROTEIN 6-RELATED"/>
    <property type="match status" value="1"/>
</dbReference>
<feature type="domain" description="Hflx-type G" evidence="10">
    <location>
        <begin position="189"/>
        <end position="354"/>
    </location>
</feature>
<dbReference type="InterPro" id="IPR016496">
    <property type="entry name" value="GTPase_HflX"/>
</dbReference>
<name>A0AAW4WZV7_9FIRM</name>
<evidence type="ECO:0000256" key="5">
    <source>
        <dbReference type="ARBA" id="ARBA00023134"/>
    </source>
</evidence>
<evidence type="ECO:0000256" key="8">
    <source>
        <dbReference type="PIRSR" id="PIRSR006809-2"/>
    </source>
</evidence>
<feature type="binding site" evidence="8">
    <location>
        <position position="202"/>
    </location>
    <ligand>
        <name>Mg(2+)</name>
        <dbReference type="ChEBI" id="CHEBI:18420"/>
    </ligand>
</feature>
<dbReference type="PIRSF" id="PIRSF006809">
    <property type="entry name" value="GTP-binding_hflX_prd"/>
    <property type="match status" value="1"/>
</dbReference>
<dbReference type="GO" id="GO:0043022">
    <property type="term" value="F:ribosome binding"/>
    <property type="evidence" value="ECO:0007669"/>
    <property type="project" value="TreeGrafter"/>
</dbReference>
<keyword evidence="9" id="KW-0175">Coiled coil</keyword>
<comment type="caution">
    <text evidence="11">The sequence shown here is derived from an EMBL/GenBank/DDBJ whole genome shotgun (WGS) entry which is preliminary data.</text>
</comment>
<evidence type="ECO:0000256" key="3">
    <source>
        <dbReference type="ARBA" id="ARBA00022741"/>
    </source>
</evidence>
<dbReference type="FunFam" id="3.40.50.11060:FF:000001">
    <property type="entry name" value="GTPase HflX"/>
    <property type="match status" value="1"/>
</dbReference>
<feature type="binding site" evidence="7">
    <location>
        <begin position="308"/>
        <end position="311"/>
    </location>
    <ligand>
        <name>GTP</name>
        <dbReference type="ChEBI" id="CHEBI:37565"/>
    </ligand>
</feature>
<sequence>MYKVDQLKEKALLVGVDEGDLEELKLLVDTAGAEAKITMTYHDRKIDPAFYIGKGKVNEIKNTAESTDINLIVFDNELSPVQQRNLEDYIGVKVIDRSQVILDIFARHAHSKESKIQVELAQLEYRLPRLRGRGVEMSRLAGGIGTRGPGESKLEVDRRRIEKKIHRLKEKLKAIKSSREVQRSKRKDPLAALVGYTNAGKSTIMNLLSGADSHVADQLFATLDSTMRQLELPVGRSIILSDTVGFISKLPHQLVASFRTTLEEIENADIILHVIDSSDPKMDKNIKVVEEELRNLSSKQSREIKVFNKIDLISQSELDDLKLIYPDAIFISALKGLGKNKLLNKINQIIRQKMVEIELDLPYSKGKWIEKIHNNGQVIKEEYQKNNIYLKALISEETASRLQKYSREHG</sequence>
<dbReference type="InterPro" id="IPR025121">
    <property type="entry name" value="GTPase_HflX_N"/>
</dbReference>
<dbReference type="Pfam" id="PF01926">
    <property type="entry name" value="MMR_HSR1"/>
    <property type="match status" value="1"/>
</dbReference>
<keyword evidence="3 6" id="KW-0547">Nucleotide-binding</keyword>
<dbReference type="InterPro" id="IPR042108">
    <property type="entry name" value="GTPase_HflX_N_sf"/>
</dbReference>
<comment type="function">
    <text evidence="6">GTPase that associates with the 50S ribosomal subunit and may have a role during protein synthesis or ribosome biogenesis.</text>
</comment>
<feature type="binding site" evidence="7">
    <location>
        <begin position="332"/>
        <end position="334"/>
    </location>
    <ligand>
        <name>GTP</name>
        <dbReference type="ChEBI" id="CHEBI:37565"/>
    </ligand>
</feature>
<evidence type="ECO:0000256" key="4">
    <source>
        <dbReference type="ARBA" id="ARBA00022842"/>
    </source>
</evidence>
<dbReference type="Proteomes" id="UP001199296">
    <property type="component" value="Unassembled WGS sequence"/>
</dbReference>
<dbReference type="HAMAP" id="MF_00900">
    <property type="entry name" value="GTPase_HflX"/>
    <property type="match status" value="1"/>
</dbReference>
<keyword evidence="12" id="KW-1185">Reference proteome</keyword>
<evidence type="ECO:0000256" key="2">
    <source>
        <dbReference type="ARBA" id="ARBA00022723"/>
    </source>
</evidence>
<evidence type="ECO:0000259" key="10">
    <source>
        <dbReference type="PROSITE" id="PS51705"/>
    </source>
</evidence>
<dbReference type="Gene3D" id="3.40.50.300">
    <property type="entry name" value="P-loop containing nucleotide triphosphate hydrolases"/>
    <property type="match status" value="1"/>
</dbReference>
<keyword evidence="5 6" id="KW-0342">GTP-binding</keyword>
<dbReference type="CDD" id="cd01878">
    <property type="entry name" value="HflX"/>
    <property type="match status" value="1"/>
</dbReference>
<dbReference type="SUPFAM" id="SSF52540">
    <property type="entry name" value="P-loop containing nucleoside triphosphate hydrolases"/>
    <property type="match status" value="1"/>
</dbReference>
<dbReference type="InterPro" id="IPR027417">
    <property type="entry name" value="P-loop_NTPase"/>
</dbReference>
<accession>A0AAW4WZV7</accession>
<dbReference type="Gene3D" id="3.40.50.11060">
    <property type="entry name" value="GTPase HflX, N-terminal domain"/>
    <property type="match status" value="1"/>
</dbReference>
<protein>
    <recommendedName>
        <fullName evidence="6">GTPase HflX</fullName>
    </recommendedName>
    <alternativeName>
        <fullName evidence="6">GTP-binding protein HflX</fullName>
    </alternativeName>
</protein>
<evidence type="ECO:0000256" key="6">
    <source>
        <dbReference type="HAMAP-Rule" id="MF_00900"/>
    </source>
</evidence>
<dbReference type="GO" id="GO:0003924">
    <property type="term" value="F:GTPase activity"/>
    <property type="evidence" value="ECO:0007669"/>
    <property type="project" value="UniProtKB-UniRule"/>
</dbReference>
<dbReference type="InterPro" id="IPR032305">
    <property type="entry name" value="GTP-bd_M"/>
</dbReference>
<keyword evidence="2 8" id="KW-0479">Metal-binding</keyword>
<dbReference type="GO" id="GO:0005525">
    <property type="term" value="F:GTP binding"/>
    <property type="evidence" value="ECO:0007669"/>
    <property type="project" value="UniProtKB-UniRule"/>
</dbReference>
<keyword evidence="1 6" id="KW-0963">Cytoplasm</keyword>
<organism evidence="11 12">
    <name type="scientific">Halanaerobium polyolivorans</name>
    <dbReference type="NCBI Taxonomy" id="2886943"/>
    <lineage>
        <taxon>Bacteria</taxon>
        <taxon>Bacillati</taxon>
        <taxon>Bacillota</taxon>
        <taxon>Clostridia</taxon>
        <taxon>Halanaerobiales</taxon>
        <taxon>Halanaerobiaceae</taxon>
        <taxon>Halanaerobium</taxon>
    </lineage>
</organism>
<evidence type="ECO:0000256" key="1">
    <source>
        <dbReference type="ARBA" id="ARBA00022490"/>
    </source>
</evidence>
<evidence type="ECO:0000313" key="12">
    <source>
        <dbReference type="Proteomes" id="UP001199296"/>
    </source>
</evidence>
<comment type="subcellular location">
    <subcellularLocation>
        <location evidence="6">Cytoplasm</location>
    </subcellularLocation>
    <text evidence="6">May associate with membranes.</text>
</comment>
<feature type="binding site" evidence="7">
    <location>
        <begin position="195"/>
        <end position="202"/>
    </location>
    <ligand>
        <name>GTP</name>
        <dbReference type="ChEBI" id="CHEBI:37565"/>
    </ligand>
</feature>
<feature type="coiled-coil region" evidence="9">
    <location>
        <begin position="151"/>
        <end position="178"/>
    </location>
</feature>
<evidence type="ECO:0000256" key="9">
    <source>
        <dbReference type="SAM" id="Coils"/>
    </source>
</evidence>
<dbReference type="Pfam" id="PF13167">
    <property type="entry name" value="GTP-bdg_N"/>
    <property type="match status" value="1"/>
</dbReference>
<evidence type="ECO:0000313" key="11">
    <source>
        <dbReference type="EMBL" id="MCC3144999.1"/>
    </source>
</evidence>
<feature type="binding site" evidence="7">
    <location>
        <begin position="220"/>
        <end position="224"/>
    </location>
    <ligand>
        <name>GTP</name>
        <dbReference type="ChEBI" id="CHEBI:37565"/>
    </ligand>
</feature>
<dbReference type="AlphaFoldDB" id="A0AAW4WZV7"/>
<dbReference type="EMBL" id="JAJFAT010000008">
    <property type="protein sequence ID" value="MCC3144999.1"/>
    <property type="molecule type" value="Genomic_DNA"/>
</dbReference>
<evidence type="ECO:0000256" key="7">
    <source>
        <dbReference type="PIRSR" id="PIRSR006809-1"/>
    </source>
</evidence>
<dbReference type="GO" id="GO:0046872">
    <property type="term" value="F:metal ion binding"/>
    <property type="evidence" value="ECO:0007669"/>
    <property type="project" value="UniProtKB-KW"/>
</dbReference>
<dbReference type="InterPro" id="IPR006073">
    <property type="entry name" value="GTP-bd"/>
</dbReference>
<dbReference type="PANTHER" id="PTHR10229">
    <property type="entry name" value="GTP-BINDING PROTEIN HFLX"/>
    <property type="match status" value="1"/>
</dbReference>
<dbReference type="PRINTS" id="PR00326">
    <property type="entry name" value="GTP1OBG"/>
</dbReference>
<comment type="subunit">
    <text evidence="6">Monomer. Associates with the 50S ribosomal subunit.</text>
</comment>
<proteinExistence type="inferred from homology"/>
<feature type="binding site" evidence="8">
    <location>
        <position position="222"/>
    </location>
    <ligand>
        <name>Mg(2+)</name>
        <dbReference type="ChEBI" id="CHEBI:18420"/>
    </ligand>
</feature>
<dbReference type="Pfam" id="PF16360">
    <property type="entry name" value="GTP-bdg_M"/>
    <property type="match status" value="1"/>
</dbReference>
<feature type="binding site" evidence="7">
    <location>
        <begin position="242"/>
        <end position="245"/>
    </location>
    <ligand>
        <name>GTP</name>
        <dbReference type="ChEBI" id="CHEBI:37565"/>
    </ligand>
</feature>
<comment type="similarity">
    <text evidence="6">Belongs to the TRAFAC class OBG-HflX-like GTPase superfamily. HflX GTPase family.</text>
</comment>
<dbReference type="NCBIfam" id="TIGR03156">
    <property type="entry name" value="GTP_HflX"/>
    <property type="match status" value="1"/>
</dbReference>
<reference evidence="11 12" key="1">
    <citation type="submission" date="2021-10" db="EMBL/GenBank/DDBJ databases">
        <authorList>
            <person name="Grouzdev D.S."/>
            <person name="Pantiukh K.S."/>
            <person name="Krutkina M.S."/>
        </authorList>
    </citation>
    <scope>NUCLEOTIDE SEQUENCE [LARGE SCALE GENOMIC DNA]</scope>
    <source>
        <strain evidence="11 12">Z-7514</strain>
    </source>
</reference>
<keyword evidence="4 8" id="KW-0460">Magnesium</keyword>
<dbReference type="RefSeq" id="WP_229345398.1">
    <property type="nucleotide sequence ID" value="NZ_JAJFAT010000008.1"/>
</dbReference>